<feature type="domain" description="DUF11" evidence="2">
    <location>
        <begin position="1998"/>
        <end position="2116"/>
    </location>
</feature>
<sequence>MAVPPNRRGSHTTRKPALQRWRLALLALLATFSHAALAQTPALEFAASADNPTGNGITTGNQVITFQNNIDNPNGNTFAAYVPITTATFSLSNQQYTGVSTARMSTGTGVAFGANGGTGGIAAVADEVFPLMNDVGGSVDGNYTSVSGGTDGISINANRSVSMLMTAHALAYNASRNPRYQYADLTITFNQPVSNPVLHITGMGGTYDGGNNGLLGFAVDLDLLTAGVTLSKLDGPNEFIVTNGNTRIRNNATVTKGFINATTGSGGASGSVLVNTTVPITSVSFRLYLINDGNGSRWHPQPGTADDNIHVGEKWLMGVSQLAPASGSVTGYVFEDVNYGGGVGRSLAASGGVARPNARVELYTPGGVYLAATTTDANGQYAFSGITAAGNYTVRVVNNTVTSSRAGYTSALIPVQTYNGAGTAVGGADPNKYDAGNGTTGTTLVSLNTANTIAESQATVALNANSTVTGPDFGFNFDTVVNPKDVATVTGNNAQGTLRQFIINSNALTGSNLLAQAGFFTNAENLATGSTAAGLAGVPLPAGRETSIFMIPASLLTNGVAAINTAAVLPQINGANVAINGATQTYNIGNTNDRLLGAGGNVGTVPAILSRLNGPEVQLKGTRTGTGLEFIAGATNATVRGLSIYGYQNQIGVAADVSNTTIAQNVIGTTAISFSDPGMNVRGTEQGIYLNNSDNGTVRNNLIGYNGGMGIWVFGSGNGANGNSIVNNELRGNAQEVLVGNFPTEGLVFDGLELQGNSTGNTVLNNLITESLGHGIDSFGNDGVGGNTITGNTISNNGTGVTSNRGVEGSGIRMYGATNTTTISNNVLSGNNGSGVLVEAGANLVTITQNSTFGNTRLGIDILTTAEGNVAATTYNGATGTASNVSINDNGDGDTGGNGVLNFPVITTASVTSNGLLVQGFARPGSIIEFFTADGTANSVTANQGFGQGRTYLGSATEGSAADLDGGTGTYTNPVNGLNQGTDNTNRFSFLIPLTTPPAVGSALTSTATVGNSTSEFSGNAPVLSALTGYVFEDVNYGGGAGRPRTATGAVGRPGAKVELYNSSNALVATAITDANGQYAFNAPVGTNYTVRVVNSSVISSRTGATFTGSATAGYTSTQVAVQTYNGTTTAVGGFNPTFTDAAANSGTQSLLDLRTGTVTTESVATTSVVTGGTNAGPDFGFNFDVVVNRNDAGQGSLRQFINNANALGDEASLTQAGFYTNAQDLATGSTAAGRAGVALPTGVETSIFMIPAANLAGGVATITPATFLPQITGPNTAINGATQTYNIGNTNDVLLGAGGTVGTGATALSRLNGPEVQLVGSTGVAYGLIVSGAGSQVRGMAVYGFGNETDSNNGANIITSVNNVTIAQNVVGATATAFGVPPTATNADNVRLAGGTAGIVVSNNLIGFANGKGIAINGGVTNVSVTGNEVRGNSRTRDNLDGLDIQGSNATVTSNLFADNSAQGIDSYRSAGGNTITGNTVTNNGRGNAASQNASEPQGVRIYGANNSISQNVISSNYGSGITLIGNAGASPVTNTLISQNSIFNNGNVTSLNGLTASGAIGIDLGVDGNNEATGTSPYVTLNNANGTTGANGLVNYPILRSATIVGSNLVLRGYAKAGATIELFTAQANPATPNATGANFGQGRAFLTTVVEGVADADGGTSNYSGNINGFAQGSDTGVNNFTFTIPLSSLPGVSNGTLLTSTATLVSGANSSTSEFSGNVAVNLGPVPNTLTNVNIPSNNGATVLNPNLSSSVSGTLPNGTANAIQYYTITSLPATGTLTYNGTVLTAANIAATQITPALLGTLTYTPTFGVSGTVSFTYTSTDGNNVTSATNNNGGTITNGPATYTIPVVDVADVTTVVTGPATQSAGQPSGTYLASFTNNGPNTAAGVTQKVTLPAGASLSGQQQSDLVAAYPGTTISGNVIYFTGAPVSLASGATNSYSFAYTAPATTGSTTLTSNVTTTTSQGTVTAAPDFFNLPITVNSVADVVATISGNGPRNAGATATFTATFTNNGAQTAANVVPTIQLPAGLSNVSITPPTGLSFTYNSSTGLVTFTTTPTGGTIASLAPGAGNALTATITYTQPTGAVTATAAISTTSNQAGLTANDQQSATINASTVFDVATTLSGPTTATAGTQVAYNVTTSNNGPSAAANVVQTITLPAGATNVFVTGNATISGSTVTFPTIASLASGQTVNNTVSFTAPSANYSVMASVTPSTTGGDTDGTNNSRTVSATVAAPPVATTFANAFVTVGVATTAAPGTPVTSVDAGTSVTFTVTEGNNGRDAATGVVTRVAIPTNLPITGTNALKIGLNGATPAAPTSVSGTQATYGSGTTAITYDSSTGIVTSGTTTTQATGSANYQTYALVFNAPTSGVVTATADVSTTTIDNVLANNLATAQVTVNPALTDVATKMTGPASATAGQLLSYTVTTTNNGPAPANSVVQLANIPAGLPVSGANAVQINGAAPTSVATVAGVTTATYGSGTSAITYNQNTGLVTFASIDSQAAGNTVSNTIAYYAPANGNTNLTNTAEVSTSSPEGITTNNADGVATALTPVADLQVAILGPTSAVQGGGITYTVVTTNNGPSVAGTVTTTVQLPAGLSGVVVRDVNGLVLTNSTTSGYNAADGVVRFTAQTNQAPGTLDASIGSITFDVPANTNLIQPTATVAVTGSVVDQVERNNTATLATAIKPATSTLIDMGTSVSVTVPSANPATVAVGTAVTFSVNTRNNTANTTATNVVQTLELVAGLPVTGTNAVLVNGAAPTSVNTTTGVATYAGGTTYDPATGLVTFAYATFPTGLQTNTVTVIAPGATPLVATAVVRADQSEPAGSTANNTAVRAQLVTLTPDVATAITGPSQTIAGAPVSYTVVTSVAGLSAVSGATQTVQLPAGVTSYSLNGGAPVTVASGATISIPVPGTINPGAANAVSNVISFAAPSAAFNVTGFATATGDAGNTGNNTATQATTIINKAPIAANVVNTRQAPQSNSANTGQLFISSLSAADPEGNAITYTVTKAPDATQGRLYYNNAGTYTLVADGQTLTPTQATTLRFDPTPGFVGNAPFQYTATDALGAVSNTAIYLVPVGSDNAAVYTATPTKGGNSNQYANGDVLAYGIDPNGAAYNTAGLIYSTTGGVPATGTGTVSNGISFGKLSVADSTTLAGLGIRYTSGTGLFTVVDRTKLPRAGRSTTVSITTVDLFGGITVQNFTVATGNNPLPVELTDFTATAVKNVDAALVWRTASEKNNDHFDVERSLNGTDFVKIGQVRGQGNASTPTDYNLTDAGIGRKTTGLVYYRLKQVDVDGTATYSLVRTVTFTATATAEPAISLFPNPATSTTQLDLTTLPAGTYQVSVLDAAGRVVLSVKREAGIAQALDVNTIASGTYMVLVRGQNNGQVINLTKRLIKE</sequence>
<feature type="domain" description="Secretion system C-terminal sorting" evidence="4">
    <location>
        <begin position="3328"/>
        <end position="3394"/>
    </location>
</feature>
<dbReference type="InterPro" id="IPR006626">
    <property type="entry name" value="PbH1"/>
</dbReference>
<dbReference type="Pfam" id="PF18962">
    <property type="entry name" value="Por_Secre_tail"/>
    <property type="match status" value="1"/>
</dbReference>
<dbReference type="NCBIfam" id="TIGR03804">
    <property type="entry name" value="para_beta_helix"/>
    <property type="match status" value="1"/>
</dbReference>
<organism evidence="5 6">
    <name type="scientific">Hymenobacter mellowenesis</name>
    <dbReference type="NCBI Taxonomy" id="3063995"/>
    <lineage>
        <taxon>Bacteria</taxon>
        <taxon>Pseudomonadati</taxon>
        <taxon>Bacteroidota</taxon>
        <taxon>Cytophagia</taxon>
        <taxon>Cytophagales</taxon>
        <taxon>Hymenobacteraceae</taxon>
        <taxon>Hymenobacter</taxon>
    </lineage>
</organism>
<feature type="chain" id="PRO_5045134004" evidence="1">
    <location>
        <begin position="39"/>
        <end position="3406"/>
    </location>
</feature>
<feature type="signal peptide" evidence="1">
    <location>
        <begin position="1"/>
        <end position="38"/>
    </location>
</feature>
<name>A0ABT9A5N3_9BACT</name>
<dbReference type="SUPFAM" id="SSF51126">
    <property type="entry name" value="Pectin lyase-like"/>
    <property type="match status" value="2"/>
</dbReference>
<dbReference type="NCBIfam" id="TIGR01451">
    <property type="entry name" value="B_ant_repeat"/>
    <property type="match status" value="3"/>
</dbReference>
<evidence type="ECO:0000313" key="6">
    <source>
        <dbReference type="Proteomes" id="UP001167796"/>
    </source>
</evidence>
<dbReference type="RefSeq" id="WP_305009823.1">
    <property type="nucleotide sequence ID" value="NZ_JAUQSX010000001.1"/>
</dbReference>
<dbReference type="Pfam" id="PF01345">
    <property type="entry name" value="DUF11"/>
    <property type="match status" value="3"/>
</dbReference>
<dbReference type="InterPro" id="IPR026444">
    <property type="entry name" value="Secre_tail"/>
</dbReference>
<feature type="domain" description="DUF11" evidence="2">
    <location>
        <begin position="2562"/>
        <end position="2687"/>
    </location>
</feature>
<evidence type="ECO:0000256" key="1">
    <source>
        <dbReference type="SAM" id="SignalP"/>
    </source>
</evidence>
<dbReference type="SMART" id="SM00710">
    <property type="entry name" value="PbH1"/>
    <property type="match status" value="17"/>
</dbReference>
<dbReference type="EMBL" id="JAUQSX010000001">
    <property type="protein sequence ID" value="MDO7845145.1"/>
    <property type="molecule type" value="Genomic_DNA"/>
</dbReference>
<evidence type="ECO:0000259" key="2">
    <source>
        <dbReference type="Pfam" id="PF01345"/>
    </source>
</evidence>
<comment type="caution">
    <text evidence="5">The sequence shown here is derived from an EMBL/GenBank/DDBJ whole genome shotgun (WGS) entry which is preliminary data.</text>
</comment>
<proteinExistence type="predicted"/>
<reference evidence="5" key="1">
    <citation type="submission" date="2023-07" db="EMBL/GenBank/DDBJ databases">
        <authorList>
            <person name="Kim M.K."/>
        </authorList>
    </citation>
    <scope>NUCLEOTIDE SEQUENCE</scope>
    <source>
        <strain evidence="5">M29</strain>
    </source>
</reference>
<dbReference type="Gene3D" id="2.60.40.10">
    <property type="entry name" value="Immunoglobulins"/>
    <property type="match status" value="3"/>
</dbReference>
<accession>A0ABT9A5N3</accession>
<dbReference type="InterPro" id="IPR039448">
    <property type="entry name" value="Beta_helix"/>
</dbReference>
<dbReference type="InterPro" id="IPR001434">
    <property type="entry name" value="OmcB-like_DUF11"/>
</dbReference>
<evidence type="ECO:0000259" key="3">
    <source>
        <dbReference type="Pfam" id="PF13229"/>
    </source>
</evidence>
<keyword evidence="6" id="KW-1185">Reference proteome</keyword>
<dbReference type="InterPro" id="IPR012334">
    <property type="entry name" value="Pectin_lyas_fold"/>
</dbReference>
<dbReference type="InterPro" id="IPR047589">
    <property type="entry name" value="DUF11_rpt"/>
</dbReference>
<dbReference type="InterPro" id="IPR022441">
    <property type="entry name" value="Para_beta_helix_rpt-2"/>
</dbReference>
<dbReference type="SUPFAM" id="SSF117074">
    <property type="entry name" value="Hypothetical protein PA1324"/>
    <property type="match status" value="1"/>
</dbReference>
<dbReference type="SUPFAM" id="SSF49478">
    <property type="entry name" value="Cna protein B-type domain"/>
    <property type="match status" value="1"/>
</dbReference>
<dbReference type="InterPro" id="IPR011050">
    <property type="entry name" value="Pectin_lyase_fold/virulence"/>
</dbReference>
<dbReference type="Gene3D" id="2.160.20.10">
    <property type="entry name" value="Single-stranded right-handed beta-helix, Pectin lyase-like"/>
    <property type="match status" value="2"/>
</dbReference>
<feature type="domain" description="DUF11" evidence="2">
    <location>
        <begin position="2131"/>
        <end position="2235"/>
    </location>
</feature>
<gene>
    <name evidence="5" type="ORF">Q5H92_02165</name>
</gene>
<evidence type="ECO:0000259" key="4">
    <source>
        <dbReference type="Pfam" id="PF18962"/>
    </source>
</evidence>
<protein>
    <submittedName>
        <fullName evidence="5">Right-handed parallel beta-helix repeat-containing protein</fullName>
    </submittedName>
</protein>
<feature type="domain" description="Right handed beta helix" evidence="3">
    <location>
        <begin position="637"/>
        <end position="802"/>
    </location>
</feature>
<dbReference type="Pfam" id="PF13229">
    <property type="entry name" value="Beta_helix"/>
    <property type="match status" value="1"/>
</dbReference>
<keyword evidence="1" id="KW-0732">Signal</keyword>
<dbReference type="Proteomes" id="UP001167796">
    <property type="component" value="Unassembled WGS sequence"/>
</dbReference>
<dbReference type="InterPro" id="IPR013783">
    <property type="entry name" value="Ig-like_fold"/>
</dbReference>
<evidence type="ECO:0000313" key="5">
    <source>
        <dbReference type="EMBL" id="MDO7845145.1"/>
    </source>
</evidence>